<dbReference type="Gene3D" id="1.20.120.1760">
    <property type="match status" value="1"/>
</dbReference>
<sequence>MQPRFVGRLGVADAVTALNAALGFCAVVAATVDVGLAARVVLLAAIADAIDGLLARKWGGTAVGPHLDSLADVASFSVAPAVIVFAAVREVWGPLATLSLPQLAAVVGVPALFVAAGVVRLALYTAFDSGNAHTYGVQTTLAGTVLAAGWLAGAGAIALLATTAAFGYLMVTRVPYPDLKPAHALAMGAVQALAVLFPVFFHRLFPRVLLAFALLYLVLAPWVYPRDAASGEPNHSAEAE</sequence>
<dbReference type="GO" id="GO:0016740">
    <property type="term" value="F:transferase activity"/>
    <property type="evidence" value="ECO:0007669"/>
    <property type="project" value="UniProtKB-KW"/>
</dbReference>
<dbReference type="Proteomes" id="UP001596447">
    <property type="component" value="Unassembled WGS sequence"/>
</dbReference>
<feature type="transmembrane region" description="Helical" evidence="3">
    <location>
        <begin position="100"/>
        <end position="123"/>
    </location>
</feature>
<reference evidence="4 5" key="1">
    <citation type="journal article" date="2019" name="Int. J. Syst. Evol. Microbiol.">
        <title>The Global Catalogue of Microorganisms (GCM) 10K type strain sequencing project: providing services to taxonomists for standard genome sequencing and annotation.</title>
        <authorList>
            <consortium name="The Broad Institute Genomics Platform"/>
            <consortium name="The Broad Institute Genome Sequencing Center for Infectious Disease"/>
            <person name="Wu L."/>
            <person name="Ma J."/>
        </authorList>
    </citation>
    <scope>NUCLEOTIDE SEQUENCE [LARGE SCALE GENOMIC DNA]</scope>
    <source>
        <strain evidence="4 5">XZGYJ-43</strain>
    </source>
</reference>
<organism evidence="4 5">
    <name type="scientific">Halospeciosus flavus</name>
    <dbReference type="NCBI Taxonomy" id="3032283"/>
    <lineage>
        <taxon>Archaea</taxon>
        <taxon>Methanobacteriati</taxon>
        <taxon>Methanobacteriota</taxon>
        <taxon>Stenosarchaea group</taxon>
        <taxon>Halobacteria</taxon>
        <taxon>Halobacteriales</taxon>
        <taxon>Halobacteriaceae</taxon>
        <taxon>Halospeciosus</taxon>
    </lineage>
</organism>
<dbReference type="AlphaFoldDB" id="A0ABD5Z3U7"/>
<proteinExistence type="inferred from homology"/>
<comment type="caution">
    <text evidence="4">The sequence shown here is derived from an EMBL/GenBank/DDBJ whole genome shotgun (WGS) entry which is preliminary data.</text>
</comment>
<protein>
    <submittedName>
        <fullName evidence="4">Protein sorting system archaetidylserine synthase</fullName>
    </submittedName>
</protein>
<dbReference type="RefSeq" id="WP_279529836.1">
    <property type="nucleotide sequence ID" value="NZ_CP122312.1"/>
</dbReference>
<dbReference type="InterPro" id="IPR043130">
    <property type="entry name" value="CDP-OH_PTrfase_TM_dom"/>
</dbReference>
<dbReference type="EMBL" id="JBHTAR010000011">
    <property type="protein sequence ID" value="MFC7199914.1"/>
    <property type="molecule type" value="Genomic_DNA"/>
</dbReference>
<dbReference type="PROSITE" id="PS00379">
    <property type="entry name" value="CDP_ALCOHOL_P_TRANSF"/>
    <property type="match status" value="1"/>
</dbReference>
<feature type="transmembrane region" description="Helical" evidence="3">
    <location>
        <begin position="208"/>
        <end position="224"/>
    </location>
</feature>
<gene>
    <name evidence="4" type="ORF">ACFQJ9_10925</name>
</gene>
<dbReference type="InterPro" id="IPR048254">
    <property type="entry name" value="CDP_ALCOHOL_P_TRANSF_CS"/>
</dbReference>
<evidence type="ECO:0000313" key="4">
    <source>
        <dbReference type="EMBL" id="MFC7199914.1"/>
    </source>
</evidence>
<evidence type="ECO:0000256" key="1">
    <source>
        <dbReference type="ARBA" id="ARBA00022679"/>
    </source>
</evidence>
<keyword evidence="3" id="KW-1133">Transmembrane helix</keyword>
<keyword evidence="3" id="KW-0812">Transmembrane</keyword>
<evidence type="ECO:0000256" key="2">
    <source>
        <dbReference type="RuleBase" id="RU003750"/>
    </source>
</evidence>
<evidence type="ECO:0000313" key="5">
    <source>
        <dbReference type="Proteomes" id="UP001596447"/>
    </source>
</evidence>
<keyword evidence="5" id="KW-1185">Reference proteome</keyword>
<accession>A0ABD5Z3U7</accession>
<feature type="transmembrane region" description="Helical" evidence="3">
    <location>
        <begin position="144"/>
        <end position="170"/>
    </location>
</feature>
<evidence type="ECO:0000256" key="3">
    <source>
        <dbReference type="SAM" id="Phobius"/>
    </source>
</evidence>
<keyword evidence="3" id="KW-0472">Membrane</keyword>
<dbReference type="Pfam" id="PF01066">
    <property type="entry name" value="CDP-OH_P_transf"/>
    <property type="match status" value="1"/>
</dbReference>
<dbReference type="NCBIfam" id="NF038086">
    <property type="entry name" value="anchor_synt_A"/>
    <property type="match status" value="1"/>
</dbReference>
<feature type="transmembrane region" description="Helical" evidence="3">
    <location>
        <begin position="182"/>
        <end position="201"/>
    </location>
</feature>
<comment type="similarity">
    <text evidence="2">Belongs to the CDP-alcohol phosphatidyltransferase class-I family.</text>
</comment>
<name>A0ABD5Z3U7_9EURY</name>
<dbReference type="InterPro" id="IPR000462">
    <property type="entry name" value="CDP-OH_P_trans"/>
</dbReference>
<keyword evidence="1 2" id="KW-0808">Transferase</keyword>